<dbReference type="PANTHER" id="PTHR32322">
    <property type="entry name" value="INNER MEMBRANE TRANSPORTER"/>
    <property type="match status" value="1"/>
</dbReference>
<dbReference type="eggNOG" id="COG0697">
    <property type="taxonomic scope" value="Bacteria"/>
</dbReference>
<reference evidence="8 9" key="2">
    <citation type="journal article" date="2010" name="Stand. Genomic Sci.">
        <title>Complete genome sequence of Desulfohalobium retbaense type strain (HR(100)).</title>
        <authorList>
            <person name="Spring S."/>
            <person name="Nolan M."/>
            <person name="Lapidus A."/>
            <person name="Glavina Del Rio T."/>
            <person name="Copeland A."/>
            <person name="Tice H."/>
            <person name="Cheng J.F."/>
            <person name="Lucas S."/>
            <person name="Land M."/>
            <person name="Chen F."/>
            <person name="Bruce D."/>
            <person name="Goodwin L."/>
            <person name="Pitluck S."/>
            <person name="Ivanova N."/>
            <person name="Mavromatis K."/>
            <person name="Mikhailova N."/>
            <person name="Pati A."/>
            <person name="Chen A."/>
            <person name="Palaniappan K."/>
            <person name="Hauser L."/>
            <person name="Chang Y.J."/>
            <person name="Jeffries C.D."/>
            <person name="Munk C."/>
            <person name="Kiss H."/>
            <person name="Chain P."/>
            <person name="Han C."/>
            <person name="Brettin T."/>
            <person name="Detter J.C."/>
            <person name="Schuler E."/>
            <person name="Goker M."/>
            <person name="Rohde M."/>
            <person name="Bristow J."/>
            <person name="Eisen J.A."/>
            <person name="Markowitz V."/>
            <person name="Hugenholtz P."/>
            <person name="Kyrpides N.C."/>
            <person name="Klenk H.P."/>
        </authorList>
    </citation>
    <scope>NUCLEOTIDE SEQUENCE [LARGE SCALE GENOMIC DNA]</scope>
    <source>
        <strain evidence="8 9">DSM 5692</strain>
    </source>
</reference>
<feature type="transmembrane region" description="Helical" evidence="6">
    <location>
        <begin position="186"/>
        <end position="205"/>
    </location>
</feature>
<evidence type="ECO:0000313" key="9">
    <source>
        <dbReference type="Proteomes" id="UP000001052"/>
    </source>
</evidence>
<feature type="transmembrane region" description="Helical" evidence="6">
    <location>
        <begin position="127"/>
        <end position="144"/>
    </location>
</feature>
<dbReference type="InterPro" id="IPR050638">
    <property type="entry name" value="AA-Vitamin_Transporters"/>
</dbReference>
<dbReference type="SUPFAM" id="SSF103481">
    <property type="entry name" value="Multidrug resistance efflux transporter EmrE"/>
    <property type="match status" value="2"/>
</dbReference>
<organism evidence="8 9">
    <name type="scientific">Desulfohalobium retbaense (strain ATCC 49708 / DSM 5692 / JCM 16813 / HR100)</name>
    <dbReference type="NCBI Taxonomy" id="485915"/>
    <lineage>
        <taxon>Bacteria</taxon>
        <taxon>Pseudomonadati</taxon>
        <taxon>Thermodesulfobacteriota</taxon>
        <taxon>Desulfovibrionia</taxon>
        <taxon>Desulfovibrionales</taxon>
        <taxon>Desulfohalobiaceae</taxon>
        <taxon>Desulfohalobium</taxon>
    </lineage>
</organism>
<feature type="transmembrane region" description="Helical" evidence="6">
    <location>
        <begin position="217"/>
        <end position="237"/>
    </location>
</feature>
<evidence type="ECO:0000313" key="8">
    <source>
        <dbReference type="EMBL" id="ACV69669.1"/>
    </source>
</evidence>
<evidence type="ECO:0000259" key="7">
    <source>
        <dbReference type="Pfam" id="PF00892"/>
    </source>
</evidence>
<sequence length="303" mass="32080">MQKTTFSPSVLPTLALLGAVFLWGSSFSAMKVAVAAFGPLFTVWSRMCISTALFVPLSWKLLKNGGPGRDWGWILLVAIFQPCLYFLCEGFAVHYTTSAQAGMVSAVLPLLVAAGAHLVLKETSGPGIWIGGGLSCLGVVWLTLASSPSATAPNPFLGNTLEFAAMLSAAGYMLTVRRLAGRYSSWLLTGLQFSLGVLFFLPGGMQGPSGGWPETVWPYLLLLYLGALVTLGAFNLYNWGIARVPAGRAATFVNLVPVTAAVLGALFLDEVLSTSQIAASILVLAGVALAQSTFLERTARRQR</sequence>
<dbReference type="PANTHER" id="PTHR32322:SF18">
    <property type="entry name" value="S-ADENOSYLMETHIONINE_S-ADENOSYLHOMOCYSTEINE TRANSPORTER"/>
    <property type="match status" value="1"/>
</dbReference>
<feature type="transmembrane region" description="Helical" evidence="6">
    <location>
        <begin position="156"/>
        <end position="174"/>
    </location>
</feature>
<gene>
    <name evidence="8" type="ordered locus">Dret_2387</name>
</gene>
<dbReference type="KEGG" id="drt:Dret_2387"/>
<reference evidence="9" key="1">
    <citation type="submission" date="2009-09" db="EMBL/GenBank/DDBJ databases">
        <title>The complete chromosome of Desulfohalobium retbaense DSM 5692.</title>
        <authorList>
            <consortium name="US DOE Joint Genome Institute (JGI-PGF)"/>
            <person name="Lucas S."/>
            <person name="Copeland A."/>
            <person name="Lapidus A."/>
            <person name="Glavina del Rio T."/>
            <person name="Dalin E."/>
            <person name="Tice H."/>
            <person name="Bruce D."/>
            <person name="Goodwin L."/>
            <person name="Pitluck S."/>
            <person name="Kyrpides N."/>
            <person name="Mavromatis K."/>
            <person name="Ivanova N."/>
            <person name="Mikhailova N."/>
            <person name="Munk A.C."/>
            <person name="Brettin T."/>
            <person name="Detter J.C."/>
            <person name="Han C."/>
            <person name="Tapia R."/>
            <person name="Larimer F."/>
            <person name="Land M."/>
            <person name="Hauser L."/>
            <person name="Markowitz V."/>
            <person name="Cheng J.-F."/>
            <person name="Hugenholtz P."/>
            <person name="Woyke T."/>
            <person name="Wu D."/>
            <person name="Spring S."/>
            <person name="Klenk H.-P."/>
            <person name="Eisen J.A."/>
        </authorList>
    </citation>
    <scope>NUCLEOTIDE SEQUENCE [LARGE SCALE GENOMIC DNA]</scope>
    <source>
        <strain evidence="9">DSM 5692</strain>
    </source>
</reference>
<keyword evidence="2" id="KW-1003">Cell membrane</keyword>
<dbReference type="AlphaFoldDB" id="C8X5H2"/>
<feature type="domain" description="EamA" evidence="7">
    <location>
        <begin position="158"/>
        <end position="289"/>
    </location>
</feature>
<dbReference type="GO" id="GO:0005886">
    <property type="term" value="C:plasma membrane"/>
    <property type="evidence" value="ECO:0007669"/>
    <property type="project" value="UniProtKB-SubCell"/>
</dbReference>
<dbReference type="InterPro" id="IPR000620">
    <property type="entry name" value="EamA_dom"/>
</dbReference>
<feature type="transmembrane region" description="Helical" evidence="6">
    <location>
        <begin position="38"/>
        <end position="59"/>
    </location>
</feature>
<proteinExistence type="predicted"/>
<dbReference type="InterPro" id="IPR037185">
    <property type="entry name" value="EmrE-like"/>
</dbReference>
<dbReference type="Pfam" id="PF00892">
    <property type="entry name" value="EamA"/>
    <property type="match status" value="2"/>
</dbReference>
<evidence type="ECO:0000256" key="6">
    <source>
        <dbReference type="SAM" id="Phobius"/>
    </source>
</evidence>
<name>C8X5H2_DESRD</name>
<feature type="transmembrane region" description="Helical" evidence="6">
    <location>
        <begin position="99"/>
        <end position="120"/>
    </location>
</feature>
<evidence type="ECO:0000256" key="4">
    <source>
        <dbReference type="ARBA" id="ARBA00022989"/>
    </source>
</evidence>
<accession>C8X5H2</accession>
<feature type="transmembrane region" description="Helical" evidence="6">
    <location>
        <begin position="71"/>
        <end position="93"/>
    </location>
</feature>
<dbReference type="HOGENOM" id="CLU_033863_4_1_7"/>
<keyword evidence="3 6" id="KW-0812">Transmembrane</keyword>
<dbReference type="RefSeq" id="WP_015752803.1">
    <property type="nucleotide sequence ID" value="NC_013223.1"/>
</dbReference>
<evidence type="ECO:0000256" key="1">
    <source>
        <dbReference type="ARBA" id="ARBA00004651"/>
    </source>
</evidence>
<comment type="subcellular location">
    <subcellularLocation>
        <location evidence="1">Cell membrane</location>
        <topology evidence="1">Multi-pass membrane protein</topology>
    </subcellularLocation>
</comment>
<dbReference type="Proteomes" id="UP000001052">
    <property type="component" value="Chromosome"/>
</dbReference>
<evidence type="ECO:0000256" key="2">
    <source>
        <dbReference type="ARBA" id="ARBA00022475"/>
    </source>
</evidence>
<keyword evidence="4 6" id="KW-1133">Transmembrane helix</keyword>
<dbReference type="EMBL" id="CP001734">
    <property type="protein sequence ID" value="ACV69669.1"/>
    <property type="molecule type" value="Genomic_DNA"/>
</dbReference>
<dbReference type="Gene3D" id="1.10.3730.20">
    <property type="match status" value="1"/>
</dbReference>
<dbReference type="OrthoDB" id="5416392at2"/>
<evidence type="ECO:0000256" key="5">
    <source>
        <dbReference type="ARBA" id="ARBA00023136"/>
    </source>
</evidence>
<feature type="domain" description="EamA" evidence="7">
    <location>
        <begin position="14"/>
        <end position="143"/>
    </location>
</feature>
<dbReference type="STRING" id="485915.Dret_2387"/>
<protein>
    <recommendedName>
        <fullName evidence="7">EamA domain-containing protein</fullName>
    </recommendedName>
</protein>
<evidence type="ECO:0000256" key="3">
    <source>
        <dbReference type="ARBA" id="ARBA00022692"/>
    </source>
</evidence>
<keyword evidence="9" id="KW-1185">Reference proteome</keyword>
<feature type="transmembrane region" description="Helical" evidence="6">
    <location>
        <begin position="249"/>
        <end position="268"/>
    </location>
</feature>
<feature type="transmembrane region" description="Helical" evidence="6">
    <location>
        <begin position="274"/>
        <end position="295"/>
    </location>
</feature>
<keyword evidence="5 6" id="KW-0472">Membrane</keyword>